<name>A0A3R5QQP7_9CLOT</name>
<dbReference type="OrthoDB" id="4774735at2"/>
<sequence length="109" mass="12289">MSISSFKVSITPEKAYDLVKNRENADLVYEEFTKLENGLSTGTLIYEKYYMRTSNRAALVVMIDDFKGNTEVRAVATGSSEGMFFKFDWGAADSFAGSVERILENYIVK</sequence>
<evidence type="ECO:0000313" key="1">
    <source>
        <dbReference type="EMBL" id="QAA30493.1"/>
    </source>
</evidence>
<dbReference type="EMBL" id="CP025746">
    <property type="protein sequence ID" value="QAA30493.1"/>
    <property type="molecule type" value="Genomic_DNA"/>
</dbReference>
<reference evidence="1 2" key="1">
    <citation type="submission" date="2018-01" db="EMBL/GenBank/DDBJ databases">
        <title>Genome Sequencing and Assembly of Anaerobacter polyendosporus strain CT4.</title>
        <authorList>
            <person name="Tachaapaikoon C."/>
            <person name="Sutheeworapong S."/>
            <person name="Jenjaroenpun P."/>
            <person name="Wongsurawat T."/>
            <person name="Nookeaw I."/>
            <person name="Cheawchanlertfa P."/>
            <person name="Kosugi A."/>
            <person name="Cheevadhanarak S."/>
            <person name="Ratanakhanokchai K."/>
        </authorList>
    </citation>
    <scope>NUCLEOTIDE SEQUENCE [LARGE SCALE GENOMIC DNA]</scope>
    <source>
        <strain evidence="1 2">CT4</strain>
    </source>
</reference>
<dbReference type="Pfam" id="PF19524">
    <property type="entry name" value="DUF6054"/>
    <property type="match status" value="1"/>
</dbReference>
<protein>
    <submittedName>
        <fullName evidence="1">Uncharacterized protein</fullName>
    </submittedName>
</protein>
<dbReference type="InterPro" id="IPR046117">
    <property type="entry name" value="DUF6054"/>
</dbReference>
<dbReference type="Proteomes" id="UP000286268">
    <property type="component" value="Chromosome"/>
</dbReference>
<organism evidence="1 2">
    <name type="scientific">Clostridium manihotivorum</name>
    <dbReference type="NCBI Taxonomy" id="2320868"/>
    <lineage>
        <taxon>Bacteria</taxon>
        <taxon>Bacillati</taxon>
        <taxon>Bacillota</taxon>
        <taxon>Clostridia</taxon>
        <taxon>Eubacteriales</taxon>
        <taxon>Clostridiaceae</taxon>
        <taxon>Clostridium</taxon>
    </lineage>
</organism>
<accession>A0A3R5QQP7</accession>
<keyword evidence="2" id="KW-1185">Reference proteome</keyword>
<proteinExistence type="predicted"/>
<dbReference type="RefSeq" id="WP_128210945.1">
    <property type="nucleotide sequence ID" value="NZ_CP025746.1"/>
</dbReference>
<dbReference type="AlphaFoldDB" id="A0A3R5QQP7"/>
<gene>
    <name evidence="1" type="ORF">C1I91_01760</name>
</gene>
<dbReference type="KEGG" id="cmah:C1I91_01760"/>
<evidence type="ECO:0000313" key="2">
    <source>
        <dbReference type="Proteomes" id="UP000286268"/>
    </source>
</evidence>